<comment type="caution">
    <text evidence="1">The sequence shown here is derived from an EMBL/GenBank/DDBJ whole genome shotgun (WGS) entry which is preliminary data.</text>
</comment>
<accession>A0ACB6ZKR9</accession>
<proteinExistence type="predicted"/>
<name>A0ACB6ZKR9_THEGA</name>
<sequence>MAQHQPPLNNSVGLVASRLNPSQPVQQGFPQGMMGGNPNSGQPSQVNSATAVQMFNGTTPQDTKRAALQELRDRALHLHTNIKVIEQQQAALASQRSMMVEGVFLQKMAIAEQDIARKRAVLTKWNMMLSANGMPPIGQGIGQMNPPGPPSQPGIIPPQNAQGQPTWVPGTQQNPTLSFSGQASPPPGVQQAMSGHMNIQHNSFPQVSQQNPGNAITPPQPQPNQNSILAPPPTLQNYAGTPVPPLDRSRFQGSYRHFCSTKKLAINEAALNIGGKQIDLHTLHEEVLKLRATGRIAPNFWHIIGSKLGFSFGEELVSNEVAVQVATIYKQFLHQFDTIYVASFLQESQKRNAINSQQGQPQSQNPAMSPQPPPSTGPSSALVNQQPQPQRHPVAPQHPLQQISQGSLVGFPGNPPYTFNQMIPYAYIAAAELKMRGINEQFIAHVEEKRPHLRRFIEQHEEMKRKQTIGGTAANNTPGLGMGLSGLPGTHPQQTQLQPRMILNAPQQMNPNVRQGIPSGIQGATFKPTEGTGIGPNNLSVTGVGDAVQRSQIPQPPQVPTQSSLANAIPNQNALRGRPSQEQINNAAMFVQRTKKDYMTRSIAAMRFTSVPEDQRQEYSTVFDHLWRFVIEVDPKMTMYAVLLPEDLVRRLIAMVLTCQQQRSLLSSIPPKYLLELPALKMMTSQVQECIVLFNRALVAMNGGNLPQQHLQQPPQTQTQLQTQQRQVQQVPQQLPQSTSQPLPQPPHPSAQQHIPPPSESSSHNQVIPPNLHSRVPSLGNGPSPGSTKPHTPPATINKTPSLPHATPNRVVNKQTPASSENTPAMPTASPPQSVLTPATTSLIDAASPTTAKSPKSKPRPKATKRKPSMKGLAQEAGNLPSPAPEQQMIISTPAPPTPVTSVQTPGSDGSTKRRREDEEPTQTRNAPSPKRAKTDWEPRANEAALKRGEEVESVKTNEEASKFFEEFVGLIAKAQTVDGQASMASDISDTLGQILKSYTAGSDLPSVGDLSDASHIDHRPNNTSTSSNDVLAISDEFGDFFDFSSYDTFSKATTPDLVPTSSTNTSPESASDGPAHTPLAVDTGFGDDSLNSGSDIRKLGFWSEIDGGEGVLYQQDNWKWGGQMPTMDPAWAISTTTTL</sequence>
<protein>
    <submittedName>
        <fullName evidence="1">Uncharacterized protein</fullName>
    </submittedName>
</protein>
<evidence type="ECO:0000313" key="2">
    <source>
        <dbReference type="Proteomes" id="UP000886501"/>
    </source>
</evidence>
<organism evidence="1 2">
    <name type="scientific">Thelephora ganbajun</name>
    <name type="common">Ganba fungus</name>
    <dbReference type="NCBI Taxonomy" id="370292"/>
    <lineage>
        <taxon>Eukaryota</taxon>
        <taxon>Fungi</taxon>
        <taxon>Dikarya</taxon>
        <taxon>Basidiomycota</taxon>
        <taxon>Agaricomycotina</taxon>
        <taxon>Agaricomycetes</taxon>
        <taxon>Thelephorales</taxon>
        <taxon>Thelephoraceae</taxon>
        <taxon>Thelephora</taxon>
    </lineage>
</organism>
<reference evidence="1" key="2">
    <citation type="journal article" date="2020" name="Nat. Commun.">
        <title>Large-scale genome sequencing of mycorrhizal fungi provides insights into the early evolution of symbiotic traits.</title>
        <authorList>
            <person name="Miyauchi S."/>
            <person name="Kiss E."/>
            <person name="Kuo A."/>
            <person name="Drula E."/>
            <person name="Kohler A."/>
            <person name="Sanchez-Garcia M."/>
            <person name="Morin E."/>
            <person name="Andreopoulos B."/>
            <person name="Barry K.W."/>
            <person name="Bonito G."/>
            <person name="Buee M."/>
            <person name="Carver A."/>
            <person name="Chen C."/>
            <person name="Cichocki N."/>
            <person name="Clum A."/>
            <person name="Culley D."/>
            <person name="Crous P.W."/>
            <person name="Fauchery L."/>
            <person name="Girlanda M."/>
            <person name="Hayes R.D."/>
            <person name="Keri Z."/>
            <person name="LaButti K."/>
            <person name="Lipzen A."/>
            <person name="Lombard V."/>
            <person name="Magnuson J."/>
            <person name="Maillard F."/>
            <person name="Murat C."/>
            <person name="Nolan M."/>
            <person name="Ohm R.A."/>
            <person name="Pangilinan J."/>
            <person name="Pereira M.F."/>
            <person name="Perotto S."/>
            <person name="Peter M."/>
            <person name="Pfister S."/>
            <person name="Riley R."/>
            <person name="Sitrit Y."/>
            <person name="Stielow J.B."/>
            <person name="Szollosi G."/>
            <person name="Zifcakova L."/>
            <person name="Stursova M."/>
            <person name="Spatafora J.W."/>
            <person name="Tedersoo L."/>
            <person name="Vaario L.M."/>
            <person name="Yamada A."/>
            <person name="Yan M."/>
            <person name="Wang P."/>
            <person name="Xu J."/>
            <person name="Bruns T."/>
            <person name="Baldrian P."/>
            <person name="Vilgalys R."/>
            <person name="Dunand C."/>
            <person name="Henrissat B."/>
            <person name="Grigoriev I.V."/>
            <person name="Hibbett D."/>
            <person name="Nagy L.G."/>
            <person name="Martin F.M."/>
        </authorList>
    </citation>
    <scope>NUCLEOTIDE SEQUENCE</scope>
    <source>
        <strain evidence="1">P2</strain>
    </source>
</reference>
<dbReference type="Proteomes" id="UP000886501">
    <property type="component" value="Unassembled WGS sequence"/>
</dbReference>
<dbReference type="EMBL" id="MU117987">
    <property type="protein sequence ID" value="KAF9650202.1"/>
    <property type="molecule type" value="Genomic_DNA"/>
</dbReference>
<keyword evidence="2" id="KW-1185">Reference proteome</keyword>
<gene>
    <name evidence="1" type="ORF">BDM02DRAFT_3112439</name>
</gene>
<evidence type="ECO:0000313" key="1">
    <source>
        <dbReference type="EMBL" id="KAF9650202.1"/>
    </source>
</evidence>
<reference evidence="1" key="1">
    <citation type="submission" date="2019-10" db="EMBL/GenBank/DDBJ databases">
        <authorList>
            <consortium name="DOE Joint Genome Institute"/>
            <person name="Kuo A."/>
            <person name="Miyauchi S."/>
            <person name="Kiss E."/>
            <person name="Drula E."/>
            <person name="Kohler A."/>
            <person name="Sanchez-Garcia M."/>
            <person name="Andreopoulos B."/>
            <person name="Barry K.W."/>
            <person name="Bonito G."/>
            <person name="Buee M."/>
            <person name="Carver A."/>
            <person name="Chen C."/>
            <person name="Cichocki N."/>
            <person name="Clum A."/>
            <person name="Culley D."/>
            <person name="Crous P.W."/>
            <person name="Fauchery L."/>
            <person name="Girlanda M."/>
            <person name="Hayes R."/>
            <person name="Keri Z."/>
            <person name="Labutti K."/>
            <person name="Lipzen A."/>
            <person name="Lombard V."/>
            <person name="Magnuson J."/>
            <person name="Maillard F."/>
            <person name="Morin E."/>
            <person name="Murat C."/>
            <person name="Nolan M."/>
            <person name="Ohm R."/>
            <person name="Pangilinan J."/>
            <person name="Pereira M."/>
            <person name="Perotto S."/>
            <person name="Peter M."/>
            <person name="Riley R."/>
            <person name="Sitrit Y."/>
            <person name="Stielow B."/>
            <person name="Szollosi G."/>
            <person name="Zifcakova L."/>
            <person name="Stursova M."/>
            <person name="Spatafora J.W."/>
            <person name="Tedersoo L."/>
            <person name="Vaario L.-M."/>
            <person name="Yamada A."/>
            <person name="Yan M."/>
            <person name="Wang P."/>
            <person name="Xu J."/>
            <person name="Bruns T."/>
            <person name="Baldrian P."/>
            <person name="Vilgalys R."/>
            <person name="Henrissat B."/>
            <person name="Grigoriev I.V."/>
            <person name="Hibbett D."/>
            <person name="Nagy L.G."/>
            <person name="Martin F.M."/>
        </authorList>
    </citation>
    <scope>NUCLEOTIDE SEQUENCE</scope>
    <source>
        <strain evidence="1">P2</strain>
    </source>
</reference>